<sequence>MAHRKQLAQPRACAQCGTTFHTARKGHVHCSSACNTRAWRQRKPATEPLPLGSPAVEAAPTAPPEPSPVTLAFNGTNVGMLAVGTAMGNLLSAGVKQLFAPAARTLNLAAAQFPTWPPAELLAAAQAPQWVADPAWAGQLWLLPTLYHGHTLHLYAEAGLPYVLWQAPNGEWRLFTTPAELQQLAATRPVSAAMRALQQQYGLTLERSTLGSPLPRQEPSLQQLG</sequence>
<name>A0A7K1TLL1_9BACT</name>
<dbReference type="AlphaFoldDB" id="A0A7K1TLL1"/>
<dbReference type="EMBL" id="WQKZ01000015">
    <property type="protein sequence ID" value="MVN79307.1"/>
    <property type="molecule type" value="Genomic_DNA"/>
</dbReference>
<evidence type="ECO:0000256" key="1">
    <source>
        <dbReference type="SAM" id="MobiDB-lite"/>
    </source>
</evidence>
<reference evidence="2 3" key="1">
    <citation type="submission" date="2019-12" db="EMBL/GenBank/DDBJ databases">
        <title>Hymenobacter sp. HMF4947 Genome sequencing and assembly.</title>
        <authorList>
            <person name="Kang H."/>
            <person name="Cha I."/>
            <person name="Kim H."/>
            <person name="Joh K."/>
        </authorList>
    </citation>
    <scope>NUCLEOTIDE SEQUENCE [LARGE SCALE GENOMIC DNA]</scope>
    <source>
        <strain evidence="2 3">HMF4947</strain>
    </source>
</reference>
<dbReference type="Proteomes" id="UP000441336">
    <property type="component" value="Unassembled WGS sequence"/>
</dbReference>
<feature type="region of interest" description="Disordered" evidence="1">
    <location>
        <begin position="45"/>
        <end position="64"/>
    </location>
</feature>
<evidence type="ECO:0000313" key="3">
    <source>
        <dbReference type="Proteomes" id="UP000441336"/>
    </source>
</evidence>
<gene>
    <name evidence="2" type="ORF">GO988_23490</name>
</gene>
<organism evidence="2 3">
    <name type="scientific">Hymenobacter ginkgonis</name>
    <dbReference type="NCBI Taxonomy" id="2682976"/>
    <lineage>
        <taxon>Bacteria</taxon>
        <taxon>Pseudomonadati</taxon>
        <taxon>Bacteroidota</taxon>
        <taxon>Cytophagia</taxon>
        <taxon>Cytophagales</taxon>
        <taxon>Hymenobacteraceae</taxon>
        <taxon>Hymenobacter</taxon>
    </lineage>
</organism>
<protein>
    <submittedName>
        <fullName evidence="2">Uncharacterized protein</fullName>
    </submittedName>
</protein>
<proteinExistence type="predicted"/>
<accession>A0A7K1TLL1</accession>
<evidence type="ECO:0000313" key="2">
    <source>
        <dbReference type="EMBL" id="MVN79307.1"/>
    </source>
</evidence>
<comment type="caution">
    <text evidence="2">The sequence shown here is derived from an EMBL/GenBank/DDBJ whole genome shotgun (WGS) entry which is preliminary data.</text>
</comment>
<dbReference type="RefSeq" id="WP_157570084.1">
    <property type="nucleotide sequence ID" value="NZ_WQKZ01000015.1"/>
</dbReference>
<keyword evidence="3" id="KW-1185">Reference proteome</keyword>